<feature type="compositionally biased region" description="Basic and acidic residues" evidence="8">
    <location>
        <begin position="932"/>
        <end position="948"/>
    </location>
</feature>
<comment type="subcellular location">
    <subcellularLocation>
        <location evidence="2">Cytoplasm</location>
    </subcellularLocation>
    <subcellularLocation>
        <location evidence="1">Nucleus</location>
    </subcellularLocation>
</comment>
<accession>A0A8H7PYG4</accession>
<dbReference type="InterPro" id="IPR051608">
    <property type="entry name" value="RQC_Subunit_NEMF"/>
</dbReference>
<evidence type="ECO:0000313" key="11">
    <source>
        <dbReference type="EMBL" id="KAG2182712.1"/>
    </source>
</evidence>
<dbReference type="Pfam" id="PF05670">
    <property type="entry name" value="NFACT-R_1"/>
    <property type="match status" value="1"/>
</dbReference>
<dbReference type="Gene3D" id="2.30.310.10">
    <property type="entry name" value="ibrinogen binding protein from staphylococcus aureus domain"/>
    <property type="match status" value="1"/>
</dbReference>
<dbReference type="InterPro" id="IPR021846">
    <property type="entry name" value="NFACT-C"/>
</dbReference>
<dbReference type="Pfam" id="PF11923">
    <property type="entry name" value="NFACT-C"/>
    <property type="match status" value="1"/>
</dbReference>
<feature type="compositionally biased region" description="Low complexity" evidence="8">
    <location>
        <begin position="754"/>
        <end position="769"/>
    </location>
</feature>
<feature type="compositionally biased region" description="Acidic residues" evidence="8">
    <location>
        <begin position="770"/>
        <end position="779"/>
    </location>
</feature>
<dbReference type="AlphaFoldDB" id="A0A8H7PYG4"/>
<dbReference type="GO" id="GO:1990116">
    <property type="term" value="P:ribosome-associated ubiquitin-dependent protein catabolic process"/>
    <property type="evidence" value="ECO:0007669"/>
    <property type="project" value="TreeGrafter"/>
</dbReference>
<organism evidence="11 12">
    <name type="scientific">Umbelopsis vinacea</name>
    <dbReference type="NCBI Taxonomy" id="44442"/>
    <lineage>
        <taxon>Eukaryota</taxon>
        <taxon>Fungi</taxon>
        <taxon>Fungi incertae sedis</taxon>
        <taxon>Mucoromycota</taxon>
        <taxon>Mucoromycotina</taxon>
        <taxon>Umbelopsidomycetes</taxon>
        <taxon>Umbelopsidales</taxon>
        <taxon>Umbelopsidaceae</taxon>
        <taxon>Umbelopsis</taxon>
    </lineage>
</organism>
<feature type="region of interest" description="Disordered" evidence="8">
    <location>
        <begin position="409"/>
        <end position="440"/>
    </location>
</feature>
<evidence type="ECO:0008006" key="13">
    <source>
        <dbReference type="Google" id="ProtNLM"/>
    </source>
</evidence>
<dbReference type="OrthoDB" id="207084at2759"/>
<feature type="compositionally biased region" description="Basic residues" evidence="8">
    <location>
        <begin position="876"/>
        <end position="886"/>
    </location>
</feature>
<dbReference type="PANTHER" id="PTHR15239">
    <property type="entry name" value="NUCLEAR EXPORT MEDIATOR FACTOR NEMF"/>
    <property type="match status" value="1"/>
</dbReference>
<feature type="compositionally biased region" description="Acidic residues" evidence="8">
    <location>
        <begin position="414"/>
        <end position="432"/>
    </location>
</feature>
<dbReference type="PANTHER" id="PTHR15239:SF6">
    <property type="entry name" value="RIBOSOME QUALITY CONTROL COMPLEX SUBUNIT NEMF"/>
    <property type="match status" value="1"/>
</dbReference>
<feature type="compositionally biased region" description="Low complexity" evidence="8">
    <location>
        <begin position="902"/>
        <end position="912"/>
    </location>
</feature>
<keyword evidence="5 7" id="KW-0175">Coiled coil</keyword>
<evidence type="ECO:0000256" key="5">
    <source>
        <dbReference type="ARBA" id="ARBA00023054"/>
    </source>
</evidence>
<name>A0A8H7PYG4_9FUNG</name>
<feature type="coiled-coil region" evidence="7">
    <location>
        <begin position="468"/>
        <end position="495"/>
    </location>
</feature>
<dbReference type="Pfam" id="PF05833">
    <property type="entry name" value="NFACT_N"/>
    <property type="match status" value="1"/>
</dbReference>
<comment type="similarity">
    <text evidence="3">Belongs to the NEMF family.</text>
</comment>
<dbReference type="GO" id="GO:0043023">
    <property type="term" value="F:ribosomal large subunit binding"/>
    <property type="evidence" value="ECO:0007669"/>
    <property type="project" value="TreeGrafter"/>
</dbReference>
<feature type="compositionally biased region" description="Basic and acidic residues" evidence="8">
    <location>
        <begin position="961"/>
        <end position="972"/>
    </location>
</feature>
<evidence type="ECO:0000259" key="10">
    <source>
        <dbReference type="Pfam" id="PF11923"/>
    </source>
</evidence>
<gene>
    <name evidence="11" type="ORF">INT44_005692</name>
</gene>
<protein>
    <recommendedName>
        <fullName evidence="13">Nuclear export mediator factor NEMF</fullName>
    </recommendedName>
</protein>
<sequence length="1103" mass="123922">MKQRFSALDVRATVANLKERLIGLRVQNIYDVTSRTLLFKFAKPDSKELVLIESGIRLHSTQFARDKSAMPSHFCGKLRKHLRTRRLLNVRQLGSDRIVDFEFAGGEMTAGYHIIVEFYASGNIILTDHEYRILTLLRVVQPSENVKMAIGEIYDAKSIARDFQSVQLEKLQTVLRAAGPKDVLKKVINTNFDYGPSLSEHAILVAKLDPNLKAATEMDTSEGSPQMKALLEALEDADKLIEAVGTTVPKGYIILKETEKKNEDGTNLELYDEFHPHLYEQHKSRPFKEYDTFDAAVDQFFSEIESQKIDMKARSQEENAAKKLEAARREQMNRIHGLESLQLTNVRKAQLIENNLQMADAAILIIRNAIATGMDWRELEDLVKDEQKRGNPIALMIDSLKLETNQVSLRLSDPDYESSEEDSSSDEDDDEEKVEKQRNNEPSKVDVDIYLTAFANARKYYDQKRATAAKHEKTIAASERAMKSAERKIKQELKESKITATVSKIRKPFWFEKFLWFISTENYLVIAGRDMQQNELLVKRYLSKDDVYVHADLHGAASVIIKNSNPGHEIPPNTLHQAGIMSVCQSKAWEAKIVTSAYWVLPDQVSKSAPTGEYLTTGSFMIRGKKNFLPPVQLVYGFGYLFKLDDASLGNHVKERRYLATEEADESKGDVEKESKIEKSTLDKASKTEEKSTPEKQEPSEQLDVEHNVPSANSEASFDGVQSTENSAAASVASEVSDQQLSTDFEQDGESGGEEQTSGQTTSQDQSSDSSDEDDEDMAFPDTQVNQPAAGGSQWDKYNLQTLGEDEEDAFDQDGASQHDADNRKSYITAKQRRMMKKGKTLDELTQAPEESDTKQTSNKEVSKDSKKSQPIAPSRGKKGKSKKIKEKYADQDEEERELRMELLASNKGPQPKGKKAKKEAQAKTESLARQLAKEKAKQEYERKRAEAAEAADEAAAAPVKTRETRAEKKQQTEEIKQMLKEENITVLEADEIANLSVLDSLTAQPVPEDILHFAIPICAPYTALQKYKYKVKLVPGSGKKGKAVKQVEALFLGHHEATDREKELIKSVPDMESIGTMMSKVKVLSPNMEADKKGGKKFGKKK</sequence>
<keyword evidence="6" id="KW-0539">Nucleus</keyword>
<evidence type="ECO:0000256" key="1">
    <source>
        <dbReference type="ARBA" id="ARBA00004123"/>
    </source>
</evidence>
<keyword evidence="4" id="KW-0963">Cytoplasm</keyword>
<dbReference type="GO" id="GO:0000049">
    <property type="term" value="F:tRNA binding"/>
    <property type="evidence" value="ECO:0007669"/>
    <property type="project" value="TreeGrafter"/>
</dbReference>
<feature type="compositionally biased region" description="Low complexity" evidence="8">
    <location>
        <begin position="727"/>
        <end position="737"/>
    </location>
</feature>
<evidence type="ECO:0000313" key="12">
    <source>
        <dbReference type="Proteomes" id="UP000612746"/>
    </source>
</evidence>
<keyword evidence="12" id="KW-1185">Reference proteome</keyword>
<evidence type="ECO:0000259" key="9">
    <source>
        <dbReference type="Pfam" id="PF05670"/>
    </source>
</evidence>
<dbReference type="Proteomes" id="UP000612746">
    <property type="component" value="Unassembled WGS sequence"/>
</dbReference>
<proteinExistence type="inferred from homology"/>
<comment type="caution">
    <text evidence="11">The sequence shown here is derived from an EMBL/GenBank/DDBJ whole genome shotgun (WGS) entry which is preliminary data.</text>
</comment>
<reference evidence="11" key="1">
    <citation type="submission" date="2020-12" db="EMBL/GenBank/DDBJ databases">
        <title>Metabolic potential, ecology and presence of endohyphal bacteria is reflected in genomic diversity of Mucoromycotina.</title>
        <authorList>
            <person name="Muszewska A."/>
            <person name="Okrasinska A."/>
            <person name="Steczkiewicz K."/>
            <person name="Drgas O."/>
            <person name="Orlowska M."/>
            <person name="Perlinska-Lenart U."/>
            <person name="Aleksandrzak-Piekarczyk T."/>
            <person name="Szatraj K."/>
            <person name="Zielenkiewicz U."/>
            <person name="Pilsyk S."/>
            <person name="Malc E."/>
            <person name="Mieczkowski P."/>
            <person name="Kruszewska J.S."/>
            <person name="Biernat P."/>
            <person name="Pawlowska J."/>
        </authorList>
    </citation>
    <scope>NUCLEOTIDE SEQUENCE</scope>
    <source>
        <strain evidence="11">WA0000051536</strain>
    </source>
</reference>
<dbReference type="GO" id="GO:0005737">
    <property type="term" value="C:cytoplasm"/>
    <property type="evidence" value="ECO:0007669"/>
    <property type="project" value="UniProtKB-SubCell"/>
</dbReference>
<dbReference type="GO" id="GO:0072344">
    <property type="term" value="P:rescue of stalled ribosome"/>
    <property type="evidence" value="ECO:0007669"/>
    <property type="project" value="TreeGrafter"/>
</dbReference>
<evidence type="ECO:0000256" key="6">
    <source>
        <dbReference type="ARBA" id="ARBA00023242"/>
    </source>
</evidence>
<feature type="region of interest" description="Disordered" evidence="8">
    <location>
        <begin position="660"/>
        <end position="972"/>
    </location>
</feature>
<feature type="domain" description="NFACT protein C-terminal" evidence="10">
    <location>
        <begin position="994"/>
        <end position="1084"/>
    </location>
</feature>
<feature type="compositionally biased region" description="Basic and acidic residues" evidence="8">
    <location>
        <begin position="660"/>
        <end position="707"/>
    </location>
</feature>
<evidence type="ECO:0000256" key="3">
    <source>
        <dbReference type="ARBA" id="ARBA00008318"/>
    </source>
</evidence>
<feature type="compositionally biased region" description="Basic and acidic residues" evidence="8">
    <location>
        <begin position="887"/>
        <end position="901"/>
    </location>
</feature>
<dbReference type="GO" id="GO:0005634">
    <property type="term" value="C:nucleus"/>
    <property type="evidence" value="ECO:0007669"/>
    <property type="project" value="UniProtKB-SubCell"/>
</dbReference>
<evidence type="ECO:0000256" key="7">
    <source>
        <dbReference type="SAM" id="Coils"/>
    </source>
</evidence>
<dbReference type="EMBL" id="JAEPRA010000007">
    <property type="protein sequence ID" value="KAG2182712.1"/>
    <property type="molecule type" value="Genomic_DNA"/>
</dbReference>
<dbReference type="GO" id="GO:1990112">
    <property type="term" value="C:RQC complex"/>
    <property type="evidence" value="ECO:0007669"/>
    <property type="project" value="TreeGrafter"/>
</dbReference>
<feature type="coiled-coil region" evidence="7">
    <location>
        <begin position="314"/>
        <end position="341"/>
    </location>
</feature>
<dbReference type="InterPro" id="IPR008532">
    <property type="entry name" value="NFACT_RNA-bd"/>
</dbReference>
<dbReference type="FunFam" id="2.30.310.10:FF:000001">
    <property type="entry name" value="Nuclear export mediator factor Nemf"/>
    <property type="match status" value="1"/>
</dbReference>
<evidence type="ECO:0000256" key="2">
    <source>
        <dbReference type="ARBA" id="ARBA00004496"/>
    </source>
</evidence>
<evidence type="ECO:0000256" key="8">
    <source>
        <dbReference type="SAM" id="MobiDB-lite"/>
    </source>
</evidence>
<feature type="compositionally biased region" description="Polar residues" evidence="8">
    <location>
        <begin position="710"/>
        <end position="726"/>
    </location>
</feature>
<feature type="domain" description="NFACT RNA-binding" evidence="9">
    <location>
        <begin position="513"/>
        <end position="624"/>
    </location>
</feature>
<evidence type="ECO:0000256" key="4">
    <source>
        <dbReference type="ARBA" id="ARBA00022490"/>
    </source>
</evidence>